<feature type="transmembrane region" description="Helical" evidence="1">
    <location>
        <begin position="204"/>
        <end position="222"/>
    </location>
</feature>
<proteinExistence type="predicted"/>
<comment type="caution">
    <text evidence="3">The sequence shown here is derived from an EMBL/GenBank/DDBJ whole genome shotgun (WGS) entry which is preliminary data.</text>
</comment>
<organism evidence="3 4">
    <name type="scientific">Aeromicrobium piscarium</name>
    <dbReference type="NCBI Taxonomy" id="2590901"/>
    <lineage>
        <taxon>Bacteria</taxon>
        <taxon>Bacillati</taxon>
        <taxon>Actinomycetota</taxon>
        <taxon>Actinomycetes</taxon>
        <taxon>Propionibacteriales</taxon>
        <taxon>Nocardioidaceae</taxon>
        <taxon>Aeromicrobium</taxon>
    </lineage>
</organism>
<feature type="domain" description="Fatty acid desaturase" evidence="2">
    <location>
        <begin position="67"/>
        <end position="325"/>
    </location>
</feature>
<reference evidence="3 4" key="1">
    <citation type="submission" date="2019-07" db="EMBL/GenBank/DDBJ databases">
        <authorList>
            <person name="Zhao L.H."/>
        </authorList>
    </citation>
    <scope>NUCLEOTIDE SEQUENCE [LARGE SCALE GENOMIC DNA]</scope>
    <source>
        <strain evidence="3 4">Co35</strain>
    </source>
</reference>
<feature type="transmembrane region" description="Helical" evidence="1">
    <location>
        <begin position="101"/>
        <end position="122"/>
    </location>
</feature>
<protein>
    <submittedName>
        <fullName evidence="3">Acyl-CoA desaturase</fullName>
    </submittedName>
</protein>
<dbReference type="PANTHER" id="PTHR19353">
    <property type="entry name" value="FATTY ACID DESATURASE 2"/>
    <property type="match status" value="1"/>
</dbReference>
<dbReference type="GO" id="GO:0016717">
    <property type="term" value="F:oxidoreductase activity, acting on paired donors, with oxidation of a pair of donors resulting in the reduction of molecular oxygen to two molecules of water"/>
    <property type="evidence" value="ECO:0007669"/>
    <property type="project" value="TreeGrafter"/>
</dbReference>
<dbReference type="PIRSF" id="PIRSF015921">
    <property type="entry name" value="FA_sphinglp_des"/>
    <property type="match status" value="1"/>
</dbReference>
<keyword evidence="1" id="KW-0472">Membrane</keyword>
<accession>A0A554SFS2</accession>
<dbReference type="AlphaFoldDB" id="A0A554SFS2"/>
<dbReference type="GO" id="GO:0016020">
    <property type="term" value="C:membrane"/>
    <property type="evidence" value="ECO:0007669"/>
    <property type="project" value="TreeGrafter"/>
</dbReference>
<dbReference type="InterPro" id="IPR005804">
    <property type="entry name" value="FA_desaturase_dom"/>
</dbReference>
<evidence type="ECO:0000256" key="1">
    <source>
        <dbReference type="SAM" id="Phobius"/>
    </source>
</evidence>
<name>A0A554SFS2_9ACTN</name>
<dbReference type="Proteomes" id="UP000316988">
    <property type="component" value="Unassembled WGS sequence"/>
</dbReference>
<gene>
    <name evidence="3" type="ORF">FNM00_05670</name>
</gene>
<keyword evidence="4" id="KW-1185">Reference proteome</keyword>
<evidence type="ECO:0000313" key="3">
    <source>
        <dbReference type="EMBL" id="TSD65194.1"/>
    </source>
</evidence>
<dbReference type="CDD" id="cd03506">
    <property type="entry name" value="Delta6-FADS-like"/>
    <property type="match status" value="1"/>
</dbReference>
<feature type="transmembrane region" description="Helical" evidence="1">
    <location>
        <begin position="47"/>
        <end position="65"/>
    </location>
</feature>
<keyword evidence="1" id="KW-0812">Transmembrane</keyword>
<dbReference type="GO" id="GO:0008610">
    <property type="term" value="P:lipid biosynthetic process"/>
    <property type="evidence" value="ECO:0007669"/>
    <property type="project" value="UniProtKB-ARBA"/>
</dbReference>
<dbReference type="Pfam" id="PF00487">
    <property type="entry name" value="FA_desaturase"/>
    <property type="match status" value="1"/>
</dbReference>
<keyword evidence="1" id="KW-1133">Transmembrane helix</keyword>
<evidence type="ECO:0000259" key="2">
    <source>
        <dbReference type="Pfam" id="PF00487"/>
    </source>
</evidence>
<evidence type="ECO:0000313" key="4">
    <source>
        <dbReference type="Proteomes" id="UP000316988"/>
    </source>
</evidence>
<dbReference type="PANTHER" id="PTHR19353:SF19">
    <property type="entry name" value="DELTA(5) FATTY ACID DESATURASE C-RELATED"/>
    <property type="match status" value="1"/>
</dbReference>
<dbReference type="OrthoDB" id="104711at2"/>
<dbReference type="EMBL" id="VLNT01000003">
    <property type="protein sequence ID" value="TSD65194.1"/>
    <property type="molecule type" value="Genomic_DNA"/>
</dbReference>
<sequence>MFYTSGKPSSGAVRSADEFTNLYTGLMHEVRDQGLLRKRPAYYYRQIAVAVTTFAALWAAVVLIGDSWFQLIPAAVMGIVLAQFGFLGHDAAHQQIFTSRAANAWTARILAGAFAGLSYGWWRGKHNKHHAAPNKEGYDPDIAPGAIAFTRDIVESRTGFTGWLARRQGWFFVPLLTLEGLNLHASSIRALLPRQQLPWRRLELVIVTTRLAAFVALLVLLLPPGIAAAFFAVQMAVFGLCLGGSFAPNHKGMPIVPATMKIDFLRRQVLMSRNVRGNWFIDRAMGGLNYQTEHHLFPSMPRPTLKRVQPLVRDYCRRHGIAYTEETLFTSYGIVIRYLNDVGLRARAPFDCPLAREMR</sequence>
<dbReference type="InterPro" id="IPR012171">
    <property type="entry name" value="Fatty_acid_desaturase"/>
</dbReference>
<feature type="transmembrane region" description="Helical" evidence="1">
    <location>
        <begin position="71"/>
        <end position="89"/>
    </location>
</feature>